<evidence type="ECO:0000313" key="15">
    <source>
        <dbReference type="EMBL" id="KAJ1965040.1"/>
    </source>
</evidence>
<sequence>MATIQQFNRRFAHSLTLTTPRVTGVRSVHTTRTVQARVSKRRQEIQAAIRQEKERQAQEAEEERRRLDTPFLNAVLKPKELYEQAAAKASQGEAQPSSQESPLLVSSLDQKDERFILDTIPSTKAAHGKVVAEEEQERSREGAQQLHKVMALHNAGSKEILKWNKQLAVRTFGREQNDTGSSEVQAAIWTLRINNLHEHLLKNPKDKYNCRRYIMLQHKRAKILRYLKRCSLERYARCLKLLGLKPEMVEEQIKPISRVVAYECPELQLLSRGKVRDLYQVTNDTLLFVATDRISAYDVVMNTGIPGKGKILTQLSVFWFKLLEDVVPNHLITANMDEMPPQVQKYRDQLEGRSLLVKKASIFPVEAIVRGYISGSGWKEYCAKQTVCDIPLPAGLEESEKLSQPLFTPSTKAELGEHDENIHPSQVATLIGQDYAQQMEKAALALYNRAHAF</sequence>
<gene>
    <name evidence="15" type="primary">ADE1</name>
    <name evidence="15" type="ORF">IWQ62_002764</name>
</gene>
<reference evidence="15" key="1">
    <citation type="submission" date="2022-07" db="EMBL/GenBank/DDBJ databases">
        <title>Phylogenomic reconstructions and comparative analyses of Kickxellomycotina fungi.</title>
        <authorList>
            <person name="Reynolds N.K."/>
            <person name="Stajich J.E."/>
            <person name="Barry K."/>
            <person name="Grigoriev I.V."/>
            <person name="Crous P."/>
            <person name="Smith M.E."/>
        </authorList>
    </citation>
    <scope>NUCLEOTIDE SEQUENCE</scope>
    <source>
        <strain evidence="15">RSA 1196</strain>
    </source>
</reference>
<dbReference type="InterPro" id="IPR009068">
    <property type="entry name" value="uS15_NS1_RNA-bd_sf"/>
</dbReference>
<dbReference type="PROSITE" id="PS01057">
    <property type="entry name" value="SAICAR_SYNTHETASE_1"/>
    <property type="match status" value="1"/>
</dbReference>
<keyword evidence="10" id="KW-0687">Ribonucleoprotein</keyword>
<feature type="non-terminal residue" evidence="15">
    <location>
        <position position="453"/>
    </location>
</feature>
<organism evidence="15 16">
    <name type="scientific">Dispira parvispora</name>
    <dbReference type="NCBI Taxonomy" id="1520584"/>
    <lineage>
        <taxon>Eukaryota</taxon>
        <taxon>Fungi</taxon>
        <taxon>Fungi incertae sedis</taxon>
        <taxon>Zoopagomycota</taxon>
        <taxon>Kickxellomycotina</taxon>
        <taxon>Dimargaritomycetes</taxon>
        <taxon>Dimargaritales</taxon>
        <taxon>Dimargaritaceae</taxon>
        <taxon>Dispira</taxon>
    </lineage>
</organism>
<evidence type="ECO:0000256" key="3">
    <source>
        <dbReference type="ARBA" id="ARBA00012217"/>
    </source>
</evidence>
<dbReference type="CDD" id="cd01414">
    <property type="entry name" value="SAICAR_synt_Sc"/>
    <property type="match status" value="1"/>
</dbReference>
<evidence type="ECO:0000256" key="9">
    <source>
        <dbReference type="ARBA" id="ARBA00022980"/>
    </source>
</evidence>
<dbReference type="InterPro" id="IPR018236">
    <property type="entry name" value="SAICAR_synthetase_CS"/>
</dbReference>
<dbReference type="GO" id="GO:0003735">
    <property type="term" value="F:structural constituent of ribosome"/>
    <property type="evidence" value="ECO:0007669"/>
    <property type="project" value="InterPro"/>
</dbReference>
<dbReference type="GO" id="GO:0006412">
    <property type="term" value="P:translation"/>
    <property type="evidence" value="ECO:0007669"/>
    <property type="project" value="InterPro"/>
</dbReference>
<evidence type="ECO:0000256" key="12">
    <source>
        <dbReference type="SAM" id="Coils"/>
    </source>
</evidence>
<dbReference type="Gene3D" id="3.30.470.20">
    <property type="entry name" value="ATP-grasp fold, B domain"/>
    <property type="match status" value="1"/>
</dbReference>
<evidence type="ECO:0000256" key="11">
    <source>
        <dbReference type="ARBA" id="ARBA00030409"/>
    </source>
</evidence>
<feature type="compositionally biased region" description="Polar residues" evidence="13">
    <location>
        <begin position="92"/>
        <end position="101"/>
    </location>
</feature>
<proteinExistence type="inferred from homology"/>
<comment type="similarity">
    <text evidence="2">Belongs to the universal ribosomal protein uS15 family.</text>
</comment>
<dbReference type="PANTHER" id="PTHR43700:SF1">
    <property type="entry name" value="PHOSPHORIBOSYLAMINOIMIDAZOLE-SUCCINOCARBOXAMIDE SYNTHASE"/>
    <property type="match status" value="1"/>
</dbReference>
<dbReference type="Pfam" id="PF01259">
    <property type="entry name" value="SAICAR_synt"/>
    <property type="match status" value="1"/>
</dbReference>
<dbReference type="NCBIfam" id="TIGR00952">
    <property type="entry name" value="S15_bact"/>
    <property type="match status" value="1"/>
</dbReference>
<dbReference type="InterPro" id="IPR028923">
    <property type="entry name" value="SAICAR_synt/ADE2_N"/>
</dbReference>
<protein>
    <recommendedName>
        <fullName evidence="4">Phosphoribosylaminoimidazole-succinocarboxamide synthase</fullName>
        <ecNumber evidence="3">6.3.2.6</ecNumber>
    </recommendedName>
    <alternativeName>
        <fullName evidence="11">SAICAR synthetase</fullName>
    </alternativeName>
</protein>
<evidence type="ECO:0000259" key="14">
    <source>
        <dbReference type="Pfam" id="PF01259"/>
    </source>
</evidence>
<evidence type="ECO:0000256" key="6">
    <source>
        <dbReference type="ARBA" id="ARBA00022741"/>
    </source>
</evidence>
<dbReference type="Gene3D" id="1.10.287.10">
    <property type="entry name" value="S15/NS1, RNA-binding"/>
    <property type="match status" value="1"/>
</dbReference>
<feature type="coiled-coil region" evidence="12">
    <location>
        <begin position="42"/>
        <end position="70"/>
    </location>
</feature>
<feature type="domain" description="SAICAR synthetase/ADE2 N-terminal" evidence="14">
    <location>
        <begin position="270"/>
        <end position="452"/>
    </location>
</feature>
<evidence type="ECO:0000256" key="1">
    <source>
        <dbReference type="ARBA" id="ARBA00004672"/>
    </source>
</evidence>
<evidence type="ECO:0000256" key="8">
    <source>
        <dbReference type="ARBA" id="ARBA00022840"/>
    </source>
</evidence>
<dbReference type="AlphaFoldDB" id="A0A9W8E7P1"/>
<dbReference type="GO" id="GO:0005524">
    <property type="term" value="F:ATP binding"/>
    <property type="evidence" value="ECO:0007669"/>
    <property type="project" value="UniProtKB-KW"/>
</dbReference>
<dbReference type="InterPro" id="IPR005290">
    <property type="entry name" value="Ribosomal_uS15_bac-type"/>
</dbReference>
<dbReference type="PANTHER" id="PTHR43700">
    <property type="entry name" value="PHOSPHORIBOSYLAMINOIMIDAZOLE-SUCCINOCARBOXAMIDE SYNTHASE"/>
    <property type="match status" value="1"/>
</dbReference>
<dbReference type="CDD" id="cd00353">
    <property type="entry name" value="Ribosomal_S15p_S13e"/>
    <property type="match status" value="1"/>
</dbReference>
<feature type="region of interest" description="Disordered" evidence="13">
    <location>
        <begin position="86"/>
        <end position="105"/>
    </location>
</feature>
<dbReference type="InterPro" id="IPR000589">
    <property type="entry name" value="Ribosomal_uS15"/>
</dbReference>
<keyword evidence="12" id="KW-0175">Coiled coil</keyword>
<dbReference type="SUPFAM" id="SSF56104">
    <property type="entry name" value="SAICAR synthase-like"/>
    <property type="match status" value="1"/>
</dbReference>
<dbReference type="NCBIfam" id="NF010568">
    <property type="entry name" value="PRK13961.1"/>
    <property type="match status" value="1"/>
</dbReference>
<evidence type="ECO:0000256" key="5">
    <source>
        <dbReference type="ARBA" id="ARBA00022598"/>
    </source>
</evidence>
<dbReference type="EC" id="6.3.2.6" evidence="3"/>
<dbReference type="Proteomes" id="UP001150925">
    <property type="component" value="Unassembled WGS sequence"/>
</dbReference>
<keyword evidence="5 15" id="KW-0436">Ligase</keyword>
<evidence type="ECO:0000313" key="16">
    <source>
        <dbReference type="Proteomes" id="UP001150925"/>
    </source>
</evidence>
<evidence type="ECO:0000256" key="4">
    <source>
        <dbReference type="ARBA" id="ARBA00016460"/>
    </source>
</evidence>
<dbReference type="SUPFAM" id="SSF47060">
    <property type="entry name" value="S15/NS1 RNA-binding domain"/>
    <property type="match status" value="1"/>
</dbReference>
<evidence type="ECO:0000256" key="10">
    <source>
        <dbReference type="ARBA" id="ARBA00023274"/>
    </source>
</evidence>
<keyword evidence="16" id="KW-1185">Reference proteome</keyword>
<name>A0A9W8E7P1_9FUNG</name>
<dbReference type="EMBL" id="JANBPY010000636">
    <property type="protein sequence ID" value="KAJ1965040.1"/>
    <property type="molecule type" value="Genomic_DNA"/>
</dbReference>
<dbReference type="GO" id="GO:0004639">
    <property type="term" value="F:phosphoribosylaminoimidazolesuccinocarboxamide synthase activity"/>
    <property type="evidence" value="ECO:0007669"/>
    <property type="project" value="UniProtKB-EC"/>
</dbReference>
<dbReference type="GO" id="GO:0005840">
    <property type="term" value="C:ribosome"/>
    <property type="evidence" value="ECO:0007669"/>
    <property type="project" value="UniProtKB-KW"/>
</dbReference>
<dbReference type="FunFam" id="3.30.200.20:FF:000392">
    <property type="entry name" value="Phosphoribosylaminoimidazole-succinocarboxamide synthase"/>
    <property type="match status" value="1"/>
</dbReference>
<keyword evidence="8" id="KW-0067">ATP-binding</keyword>
<dbReference type="SMART" id="SM01387">
    <property type="entry name" value="Ribosomal_S15"/>
    <property type="match status" value="1"/>
</dbReference>
<dbReference type="GO" id="GO:0005737">
    <property type="term" value="C:cytoplasm"/>
    <property type="evidence" value="ECO:0007669"/>
    <property type="project" value="TreeGrafter"/>
</dbReference>
<evidence type="ECO:0000256" key="7">
    <source>
        <dbReference type="ARBA" id="ARBA00022755"/>
    </source>
</evidence>
<dbReference type="Pfam" id="PF00312">
    <property type="entry name" value="Ribosomal_S15"/>
    <property type="match status" value="1"/>
</dbReference>
<dbReference type="HAMAP" id="MF_01343_B">
    <property type="entry name" value="Ribosomal_uS15_B"/>
    <property type="match status" value="1"/>
</dbReference>
<evidence type="ECO:0000256" key="13">
    <source>
        <dbReference type="SAM" id="MobiDB-lite"/>
    </source>
</evidence>
<dbReference type="GO" id="GO:1990904">
    <property type="term" value="C:ribonucleoprotein complex"/>
    <property type="evidence" value="ECO:0007669"/>
    <property type="project" value="UniProtKB-KW"/>
</dbReference>
<dbReference type="OrthoDB" id="9991235at2759"/>
<comment type="pathway">
    <text evidence="1">Purine metabolism; IMP biosynthesis via de novo pathway; 5-amino-1-(5-phospho-D-ribosyl)imidazole-4-carboxamide from 5-amino-1-(5-phospho-D-ribosyl)imidazole-4-carboxylate: step 1/2.</text>
</comment>
<evidence type="ECO:0000256" key="2">
    <source>
        <dbReference type="ARBA" id="ARBA00008434"/>
    </source>
</evidence>
<dbReference type="GO" id="GO:0006189">
    <property type="term" value="P:'de novo' IMP biosynthetic process"/>
    <property type="evidence" value="ECO:0007669"/>
    <property type="project" value="TreeGrafter"/>
</dbReference>
<dbReference type="Gene3D" id="3.30.200.20">
    <property type="entry name" value="Phosphorylase Kinase, domain 1"/>
    <property type="match status" value="1"/>
</dbReference>
<accession>A0A9W8E7P1</accession>
<keyword evidence="7" id="KW-0658">Purine biosynthesis</keyword>
<comment type="caution">
    <text evidence="15">The sequence shown here is derived from an EMBL/GenBank/DDBJ whole genome shotgun (WGS) entry which is preliminary data.</text>
</comment>
<keyword evidence="9" id="KW-0689">Ribosomal protein</keyword>
<keyword evidence="6" id="KW-0547">Nucleotide-binding</keyword>